<dbReference type="Proteomes" id="UP001238805">
    <property type="component" value="Chromosome"/>
</dbReference>
<dbReference type="EMBL" id="CP126970">
    <property type="protein sequence ID" value="WIM71057.1"/>
    <property type="molecule type" value="Genomic_DNA"/>
</dbReference>
<proteinExistence type="predicted"/>
<dbReference type="Pfam" id="PF03860">
    <property type="entry name" value="Csp"/>
    <property type="match status" value="1"/>
</dbReference>
<reference evidence="1 2" key="1">
    <citation type="submission" date="2023-05" db="EMBL/GenBank/DDBJ databases">
        <title>Corynebacterium suedekumii sp. nov. and Corynebacterium breve sp. nov. isolated from raw cow's milk.</title>
        <authorList>
            <person name="Baer M.K."/>
            <person name="Mehl L."/>
            <person name="Hellmuth R."/>
            <person name="Marke G."/>
            <person name="Lipski A."/>
        </authorList>
    </citation>
    <scope>NUCLEOTIDE SEQUENCE [LARGE SCALE GENOMIC DNA]</scope>
    <source>
        <strain evidence="1 2">LM112</strain>
    </source>
</reference>
<dbReference type="CDD" id="cd08026">
    <property type="entry name" value="DUF326"/>
    <property type="match status" value="1"/>
</dbReference>
<evidence type="ECO:0000313" key="1">
    <source>
        <dbReference type="EMBL" id="WIM71057.1"/>
    </source>
</evidence>
<dbReference type="RefSeq" id="WP_284875632.1">
    <property type="nucleotide sequence ID" value="NZ_CP126970.1"/>
</dbReference>
<keyword evidence="2" id="KW-1185">Reference proteome</keyword>
<sequence length="134" mass="14074">MSSTAEMLTTHLNNAGVDTSLLAATIEALNDCASTCTTCADACLSEDSVADLRACIRSDQDCADICTATARVLARFTGDNAVVVKQQLTTCITACSSCAEECEAHADHHEHCRVCAEACRRCEKACAELLGALP</sequence>
<dbReference type="InterPro" id="IPR044543">
    <property type="entry name" value="YHJQ-like"/>
</dbReference>
<evidence type="ECO:0000313" key="2">
    <source>
        <dbReference type="Proteomes" id="UP001238805"/>
    </source>
</evidence>
<accession>A0ABY8VQ08</accession>
<protein>
    <submittedName>
        <fullName evidence="1">Four-helix bundle copper-binding protein</fullName>
    </submittedName>
</protein>
<dbReference type="PANTHER" id="PTHR37310:SF1">
    <property type="entry name" value="CYTOPLASMIC PROTEIN"/>
    <property type="match status" value="1"/>
</dbReference>
<organism evidence="1 2">
    <name type="scientific">Corynebacterium suedekumii</name>
    <dbReference type="NCBI Taxonomy" id="3049801"/>
    <lineage>
        <taxon>Bacteria</taxon>
        <taxon>Bacillati</taxon>
        <taxon>Actinomycetota</taxon>
        <taxon>Actinomycetes</taxon>
        <taxon>Mycobacteriales</taxon>
        <taxon>Corynebacteriaceae</taxon>
        <taxon>Corynebacterium</taxon>
    </lineage>
</organism>
<dbReference type="PANTHER" id="PTHR37310">
    <property type="entry name" value="CYTOPLASMIC PROTEIN-RELATED"/>
    <property type="match status" value="1"/>
</dbReference>
<dbReference type="InterPro" id="IPR005560">
    <property type="entry name" value="Csp_YhjQ"/>
</dbReference>
<name>A0ABY8VQ08_9CORY</name>
<gene>
    <name evidence="1" type="ORF">QP029_04425</name>
</gene>
<dbReference type="Gene3D" id="1.20.1270.360">
    <property type="match status" value="1"/>
</dbReference>